<feature type="domain" description="HTH lacI-type" evidence="4">
    <location>
        <begin position="4"/>
        <end position="58"/>
    </location>
</feature>
<dbReference type="OrthoDB" id="9803256at2"/>
<dbReference type="RefSeq" id="WP_095604874.1">
    <property type="nucleotide sequence ID" value="NZ_NSKE01000001.1"/>
</dbReference>
<evidence type="ECO:0000259" key="4">
    <source>
        <dbReference type="PROSITE" id="PS50932"/>
    </source>
</evidence>
<dbReference type="PRINTS" id="PR00036">
    <property type="entry name" value="HTHLACI"/>
</dbReference>
<dbReference type="PANTHER" id="PTHR30146:SF109">
    <property type="entry name" value="HTH-TYPE TRANSCRIPTIONAL REGULATOR GALS"/>
    <property type="match status" value="1"/>
</dbReference>
<evidence type="ECO:0000313" key="5">
    <source>
        <dbReference type="EMBL" id="PAU95629.1"/>
    </source>
</evidence>
<dbReference type="CDD" id="cd06267">
    <property type="entry name" value="PBP1_LacI_sugar_binding-like"/>
    <property type="match status" value="1"/>
</dbReference>
<protein>
    <submittedName>
        <fullName evidence="5">LacI family transcriptional regulator</fullName>
    </submittedName>
</protein>
<dbReference type="Pfam" id="PF00356">
    <property type="entry name" value="LacI"/>
    <property type="match status" value="1"/>
</dbReference>
<keyword evidence="6" id="KW-1185">Reference proteome</keyword>
<dbReference type="PANTHER" id="PTHR30146">
    <property type="entry name" value="LACI-RELATED TRANSCRIPTIONAL REPRESSOR"/>
    <property type="match status" value="1"/>
</dbReference>
<dbReference type="EMBL" id="NSKE01000001">
    <property type="protein sequence ID" value="PAU95629.1"/>
    <property type="molecule type" value="Genomic_DNA"/>
</dbReference>
<name>A0A2A2GFG4_9BACT</name>
<dbReference type="Proteomes" id="UP000218831">
    <property type="component" value="Unassembled WGS sequence"/>
</dbReference>
<keyword evidence="3" id="KW-0804">Transcription</keyword>
<dbReference type="InterPro" id="IPR000843">
    <property type="entry name" value="HTH_LacI"/>
</dbReference>
<keyword evidence="2" id="KW-0238">DNA-binding</keyword>
<dbReference type="PROSITE" id="PS00356">
    <property type="entry name" value="HTH_LACI_1"/>
    <property type="match status" value="1"/>
</dbReference>
<evidence type="ECO:0000256" key="2">
    <source>
        <dbReference type="ARBA" id="ARBA00023125"/>
    </source>
</evidence>
<accession>A0A2A2GFG4</accession>
<dbReference type="AlphaFoldDB" id="A0A2A2GFG4"/>
<dbReference type="GO" id="GO:0003700">
    <property type="term" value="F:DNA-binding transcription factor activity"/>
    <property type="evidence" value="ECO:0007669"/>
    <property type="project" value="TreeGrafter"/>
</dbReference>
<dbReference type="GO" id="GO:0000976">
    <property type="term" value="F:transcription cis-regulatory region binding"/>
    <property type="evidence" value="ECO:0007669"/>
    <property type="project" value="TreeGrafter"/>
</dbReference>
<dbReference type="SUPFAM" id="SSF53822">
    <property type="entry name" value="Periplasmic binding protein-like I"/>
    <property type="match status" value="1"/>
</dbReference>
<dbReference type="Gene3D" id="3.40.50.2300">
    <property type="match status" value="2"/>
</dbReference>
<comment type="caution">
    <text evidence="5">The sequence shown here is derived from an EMBL/GenBank/DDBJ whole genome shotgun (WGS) entry which is preliminary data.</text>
</comment>
<dbReference type="CDD" id="cd01392">
    <property type="entry name" value="HTH_LacI"/>
    <property type="match status" value="1"/>
</dbReference>
<dbReference type="Pfam" id="PF13377">
    <property type="entry name" value="Peripla_BP_3"/>
    <property type="match status" value="1"/>
</dbReference>
<organism evidence="5 6">
    <name type="scientific">Fodinibius salipaludis</name>
    <dbReference type="NCBI Taxonomy" id="2032627"/>
    <lineage>
        <taxon>Bacteria</taxon>
        <taxon>Pseudomonadati</taxon>
        <taxon>Balneolota</taxon>
        <taxon>Balneolia</taxon>
        <taxon>Balneolales</taxon>
        <taxon>Balneolaceae</taxon>
        <taxon>Fodinibius</taxon>
    </lineage>
</organism>
<dbReference type="InterPro" id="IPR028082">
    <property type="entry name" value="Peripla_BP_I"/>
</dbReference>
<dbReference type="InterPro" id="IPR046335">
    <property type="entry name" value="LacI/GalR-like_sensor"/>
</dbReference>
<reference evidence="5 6" key="1">
    <citation type="submission" date="2017-08" db="EMBL/GenBank/DDBJ databases">
        <title>Aliifodinibius alkalisoli sp. nov., isolated from saline alkaline soil.</title>
        <authorList>
            <person name="Liu D."/>
            <person name="Zhang G."/>
        </authorList>
    </citation>
    <scope>NUCLEOTIDE SEQUENCE [LARGE SCALE GENOMIC DNA]</scope>
    <source>
        <strain evidence="5 6">WN023</strain>
    </source>
</reference>
<evidence type="ECO:0000313" key="6">
    <source>
        <dbReference type="Proteomes" id="UP000218831"/>
    </source>
</evidence>
<dbReference type="SUPFAM" id="SSF47413">
    <property type="entry name" value="lambda repressor-like DNA-binding domains"/>
    <property type="match status" value="1"/>
</dbReference>
<evidence type="ECO:0000256" key="1">
    <source>
        <dbReference type="ARBA" id="ARBA00023015"/>
    </source>
</evidence>
<dbReference type="SMART" id="SM00354">
    <property type="entry name" value="HTH_LACI"/>
    <property type="match status" value="1"/>
</dbReference>
<dbReference type="InterPro" id="IPR010982">
    <property type="entry name" value="Lambda_DNA-bd_dom_sf"/>
</dbReference>
<dbReference type="PROSITE" id="PS50932">
    <property type="entry name" value="HTH_LACI_2"/>
    <property type="match status" value="1"/>
</dbReference>
<sequence length="339" mass="38119">MAGSTIYDIAKKAGVSIATVSRVVNNSDGIADKTREKVLKVADELGYYPQAYAQGLARKKKNIIMVVVPVLSNYFFMEVLAGIQDEISNYNYDLNIFNVQSNGKDNMFPQVKNIIKRQWADGYLFISTHLRDTELEQLQDYDMPITLIDESYPGMDSVSVDNEEGIEKAMNYFLENGLTRIAIISAMKTSKPGRKRIEGYEKALNEAGVTVEEDLIVTGDSMYRDGFSEQNGYEAMIKLLELPNPPQACFCTSDIQAVGAMKAMEEKGMEIPIIGYDDITISNYIGLSTIRQPMYDMGTLATKKLMKRMKNREAEPEHKVFAPELILRSSTEKEIKEKA</sequence>
<gene>
    <name evidence="5" type="ORF">CK503_00770</name>
</gene>
<dbReference type="Gene3D" id="1.10.260.40">
    <property type="entry name" value="lambda repressor-like DNA-binding domains"/>
    <property type="match status" value="1"/>
</dbReference>
<keyword evidence="1" id="KW-0805">Transcription regulation</keyword>
<proteinExistence type="predicted"/>
<evidence type="ECO:0000256" key="3">
    <source>
        <dbReference type="ARBA" id="ARBA00023163"/>
    </source>
</evidence>